<feature type="transmembrane region" description="Helical" evidence="4">
    <location>
        <begin position="21"/>
        <end position="44"/>
    </location>
</feature>
<keyword evidence="4" id="KW-1133">Transmembrane helix</keyword>
<evidence type="ECO:0000313" key="7">
    <source>
        <dbReference type="Proteomes" id="UP001139089"/>
    </source>
</evidence>
<evidence type="ECO:0000313" key="6">
    <source>
        <dbReference type="EMBL" id="MCD7109465.1"/>
    </source>
</evidence>
<comment type="caution">
    <text evidence="6">The sequence shown here is derived from an EMBL/GenBank/DDBJ whole genome shotgun (WGS) entry which is preliminary data.</text>
</comment>
<keyword evidence="2 6" id="KW-0418">Kinase</keyword>
<dbReference type="GO" id="GO:0000160">
    <property type="term" value="P:phosphorelay signal transduction system"/>
    <property type="evidence" value="ECO:0007669"/>
    <property type="project" value="UniProtKB-KW"/>
</dbReference>
<dbReference type="Gene3D" id="3.30.565.10">
    <property type="entry name" value="Histidine kinase-like ATPase, C-terminal domain"/>
    <property type="match status" value="1"/>
</dbReference>
<keyword evidence="7" id="KW-1185">Reference proteome</keyword>
<sequence length="470" mass="51305">MRLHIQTMTDRWNAQSLARQFFVAGGAVALLAIALVGAFVTNLIEATVTRNSAAATALYVDSIIAPILPDLKTALALDETVERALDETLSQGALGQRLISFRLWRQDGTVLYSNDKALMGRRFAPNGDLQRAFSGEIVAHFDHADDEESTTERATGKRLLEIYNPVLQPWSGEIVAVLEFYEVSNEFENDIRSARLATWAAVILVTLLFFSVLSLIVFRGNRTIERQRLALADRIAELSSLLAQNTALSARVQRAAQRTAALNENFLRRVGADLHDGPAQLVAFAGLRIDSEVLLDPAVSRARREQEITAIKDSLDEAMHEIRSICTGLVLPDIEALGVGEVVERAVRAYRQRTGARVTLVQEVSGDLPAPPTAVRICVYRFVQETLNNGYRHARAEGQSVRLSVTGHTLTVETADTGPGFDVAAVQPKSLGLAGLRERIESLGGQFNISATPQGTVVTMRLGLEEGEQA</sequence>
<dbReference type="RefSeq" id="WP_231814118.1">
    <property type="nucleotide sequence ID" value="NZ_JAJOZR010000006.1"/>
</dbReference>
<dbReference type="InterPro" id="IPR036890">
    <property type="entry name" value="HATPase_C_sf"/>
</dbReference>
<dbReference type="InterPro" id="IPR003594">
    <property type="entry name" value="HATPase_dom"/>
</dbReference>
<feature type="domain" description="Histidine kinase/HSP90-like ATPase" evidence="5">
    <location>
        <begin position="374"/>
        <end position="466"/>
    </location>
</feature>
<dbReference type="CDD" id="cd16917">
    <property type="entry name" value="HATPase_UhpB-NarQ-NarX-like"/>
    <property type="match status" value="1"/>
</dbReference>
<evidence type="ECO:0000256" key="1">
    <source>
        <dbReference type="ARBA" id="ARBA00022679"/>
    </source>
</evidence>
<protein>
    <submittedName>
        <fullName evidence="6">Sensor histidine kinase</fullName>
    </submittedName>
</protein>
<gene>
    <name evidence="6" type="ORF">LRX75_10450</name>
</gene>
<keyword evidence="1" id="KW-0808">Transferase</keyword>
<dbReference type="InterPro" id="IPR050482">
    <property type="entry name" value="Sensor_HK_TwoCompSys"/>
</dbReference>
<feature type="transmembrane region" description="Helical" evidence="4">
    <location>
        <begin position="196"/>
        <end position="218"/>
    </location>
</feature>
<keyword evidence="4" id="KW-0472">Membrane</keyword>
<dbReference type="Pfam" id="PF02518">
    <property type="entry name" value="HATPase_c"/>
    <property type="match status" value="1"/>
</dbReference>
<dbReference type="EMBL" id="JAJOZR010000006">
    <property type="protein sequence ID" value="MCD7109465.1"/>
    <property type="molecule type" value="Genomic_DNA"/>
</dbReference>
<evidence type="ECO:0000259" key="5">
    <source>
        <dbReference type="SMART" id="SM00387"/>
    </source>
</evidence>
<evidence type="ECO:0000256" key="3">
    <source>
        <dbReference type="ARBA" id="ARBA00023012"/>
    </source>
</evidence>
<proteinExistence type="predicted"/>
<dbReference type="SMART" id="SM00387">
    <property type="entry name" value="HATPase_c"/>
    <property type="match status" value="1"/>
</dbReference>
<organism evidence="6 7">
    <name type="scientific">Rhizobium quercicola</name>
    <dbReference type="NCBI Taxonomy" id="2901226"/>
    <lineage>
        <taxon>Bacteria</taxon>
        <taxon>Pseudomonadati</taxon>
        <taxon>Pseudomonadota</taxon>
        <taxon>Alphaproteobacteria</taxon>
        <taxon>Hyphomicrobiales</taxon>
        <taxon>Rhizobiaceae</taxon>
        <taxon>Rhizobium/Agrobacterium group</taxon>
        <taxon>Rhizobium</taxon>
    </lineage>
</organism>
<name>A0A9X1T179_9HYPH</name>
<dbReference type="PANTHER" id="PTHR24421">
    <property type="entry name" value="NITRATE/NITRITE SENSOR PROTEIN NARX-RELATED"/>
    <property type="match status" value="1"/>
</dbReference>
<keyword evidence="3" id="KW-0902">Two-component regulatory system</keyword>
<evidence type="ECO:0000256" key="2">
    <source>
        <dbReference type="ARBA" id="ARBA00022777"/>
    </source>
</evidence>
<evidence type="ECO:0000256" key="4">
    <source>
        <dbReference type="SAM" id="Phobius"/>
    </source>
</evidence>
<dbReference type="GO" id="GO:0016301">
    <property type="term" value="F:kinase activity"/>
    <property type="evidence" value="ECO:0007669"/>
    <property type="project" value="UniProtKB-KW"/>
</dbReference>
<dbReference type="Proteomes" id="UP001139089">
    <property type="component" value="Unassembled WGS sequence"/>
</dbReference>
<reference evidence="6" key="1">
    <citation type="submission" date="2021-12" db="EMBL/GenBank/DDBJ databases">
        <authorList>
            <person name="Li Y."/>
        </authorList>
    </citation>
    <scope>NUCLEOTIDE SEQUENCE</scope>
    <source>
        <strain evidence="6">DKSPLA3</strain>
    </source>
</reference>
<dbReference type="AlphaFoldDB" id="A0A9X1T179"/>
<keyword evidence="4" id="KW-0812">Transmembrane</keyword>
<accession>A0A9X1T179</accession>
<dbReference type="SUPFAM" id="SSF55874">
    <property type="entry name" value="ATPase domain of HSP90 chaperone/DNA topoisomerase II/histidine kinase"/>
    <property type="match status" value="1"/>
</dbReference>